<sequence length="467" mass="51153">MKTEYECREEGSYDLIVAGGGMAGVCCAIAAARQGLNTLLLEKEGCLGGTACTAGVMQLLGGRWYDPENDRMVRVIGGLFDEITDELIAMGAAVEPDTVDIHHYNPYGWYPRMAAGISCEVDTLKWHLERKCVDAGVHLRFFTTIVGAETKEARVTRLITHDKGGFSSFRAKCFADCTGDGDLAEMTGCPMEKGREEDGAMCPATTIFYVDQVDTARYVAYQNEHESPKLVEIIHELKEAGRWPWDFEIFIAIETPTPGTFMVNTIRQIDVDGTDAASLTRAAMEGRGLAHELLKVMKEYFPGFEKAHLSRIFDHVGIRETRRIAAREPITLENALAGKHYDDCVASTTYNFDLPDPKRPSYDPMMGDAKKPNAVREHVRIEIPYGALLPRNMENLIVAGRCLGAEREVMGACRVMGPCAGMGQAAGLAAGLAVKTGSFAYVSVRQLRELLQESGCIGAVSDEDIIG</sequence>
<evidence type="ECO:0000256" key="4">
    <source>
        <dbReference type="ARBA" id="ARBA00023004"/>
    </source>
</evidence>
<dbReference type="GO" id="GO:0016491">
    <property type="term" value="F:oxidoreductase activity"/>
    <property type="evidence" value="ECO:0007669"/>
    <property type="project" value="UniProtKB-KW"/>
</dbReference>
<evidence type="ECO:0000313" key="6">
    <source>
        <dbReference type="EMBL" id="SOY32449.1"/>
    </source>
</evidence>
<keyword evidence="4" id="KW-0408">Iron</keyword>
<dbReference type="Proteomes" id="UP000236311">
    <property type="component" value="Unassembled WGS sequence"/>
</dbReference>
<evidence type="ECO:0000313" key="7">
    <source>
        <dbReference type="Proteomes" id="UP000236311"/>
    </source>
</evidence>
<dbReference type="GO" id="GO:0046872">
    <property type="term" value="F:metal ion binding"/>
    <property type="evidence" value="ECO:0007669"/>
    <property type="project" value="UniProtKB-KW"/>
</dbReference>
<dbReference type="RefSeq" id="WP_103242395.1">
    <property type="nucleotide sequence ID" value="NZ_JANJZD010000056.1"/>
</dbReference>
<organism evidence="6 7">
    <name type="scientific">Acetatifactor muris</name>
    <dbReference type="NCBI Taxonomy" id="879566"/>
    <lineage>
        <taxon>Bacteria</taxon>
        <taxon>Bacillati</taxon>
        <taxon>Bacillota</taxon>
        <taxon>Clostridia</taxon>
        <taxon>Lachnospirales</taxon>
        <taxon>Lachnospiraceae</taxon>
        <taxon>Acetatifactor</taxon>
    </lineage>
</organism>
<dbReference type="SUPFAM" id="SSF51905">
    <property type="entry name" value="FAD/NAD(P)-binding domain"/>
    <property type="match status" value="1"/>
</dbReference>
<keyword evidence="7" id="KW-1185">Reference proteome</keyword>
<dbReference type="PANTHER" id="PTHR43498">
    <property type="entry name" value="FERREDOXIN:COB-COM HETERODISULFIDE REDUCTASE SUBUNIT A"/>
    <property type="match status" value="1"/>
</dbReference>
<gene>
    <name evidence="6" type="ORF">AMURIS_05208</name>
</gene>
<keyword evidence="1" id="KW-0004">4Fe-4S</keyword>
<dbReference type="InterPro" id="IPR039650">
    <property type="entry name" value="HdrA-like"/>
</dbReference>
<keyword evidence="2" id="KW-0479">Metal-binding</keyword>
<protein>
    <submittedName>
        <fullName evidence="6">Putative succinate dehydrogenase</fullName>
    </submittedName>
</protein>
<dbReference type="InterPro" id="IPR036188">
    <property type="entry name" value="FAD/NAD-bd_sf"/>
</dbReference>
<reference evidence="6 7" key="1">
    <citation type="submission" date="2018-01" db="EMBL/GenBank/DDBJ databases">
        <authorList>
            <person name="Gaut B.S."/>
            <person name="Morton B.R."/>
            <person name="Clegg M.T."/>
            <person name="Duvall M.R."/>
        </authorList>
    </citation>
    <scope>NUCLEOTIDE SEQUENCE [LARGE SCALE GENOMIC DNA]</scope>
    <source>
        <strain evidence="6">GP69</strain>
    </source>
</reference>
<evidence type="ECO:0000256" key="2">
    <source>
        <dbReference type="ARBA" id="ARBA00022723"/>
    </source>
</evidence>
<dbReference type="Gene3D" id="3.50.50.60">
    <property type="entry name" value="FAD/NAD(P)-binding domain"/>
    <property type="match status" value="1"/>
</dbReference>
<keyword evidence="5" id="KW-0411">Iron-sulfur</keyword>
<dbReference type="PANTHER" id="PTHR43498:SF1">
    <property type="entry name" value="COB--COM HETERODISULFIDE REDUCTASE IRON-SULFUR SUBUNIT A"/>
    <property type="match status" value="1"/>
</dbReference>
<name>A0A2K4ZPQ9_9FIRM</name>
<evidence type="ECO:0000256" key="5">
    <source>
        <dbReference type="ARBA" id="ARBA00023014"/>
    </source>
</evidence>
<dbReference type="AlphaFoldDB" id="A0A2K4ZPQ9"/>
<evidence type="ECO:0000256" key="1">
    <source>
        <dbReference type="ARBA" id="ARBA00022485"/>
    </source>
</evidence>
<dbReference type="Pfam" id="PF12831">
    <property type="entry name" value="FAD_oxidored"/>
    <property type="match status" value="1"/>
</dbReference>
<proteinExistence type="predicted"/>
<dbReference type="EMBL" id="OFSM01000051">
    <property type="protein sequence ID" value="SOY32449.1"/>
    <property type="molecule type" value="Genomic_DNA"/>
</dbReference>
<accession>A0A2K4ZPQ9</accession>
<keyword evidence="3" id="KW-0560">Oxidoreductase</keyword>
<dbReference type="OrthoDB" id="9759982at2"/>
<evidence type="ECO:0000256" key="3">
    <source>
        <dbReference type="ARBA" id="ARBA00023002"/>
    </source>
</evidence>
<dbReference type="GO" id="GO:0051539">
    <property type="term" value="F:4 iron, 4 sulfur cluster binding"/>
    <property type="evidence" value="ECO:0007669"/>
    <property type="project" value="UniProtKB-KW"/>
</dbReference>